<keyword evidence="6 10" id="KW-1133">Transmembrane helix</keyword>
<dbReference type="PANTHER" id="PTHR12825:SF0">
    <property type="entry name" value="VESICLE TRANSPORT PROTEIN SEC20"/>
    <property type="match status" value="1"/>
</dbReference>
<keyword evidence="4" id="KW-0256">Endoplasmic reticulum</keyword>
<reference evidence="12" key="1">
    <citation type="submission" date="2021-05" db="EMBL/GenBank/DDBJ databases">
        <authorList>
            <person name="Alioto T."/>
            <person name="Alioto T."/>
            <person name="Gomez Garrido J."/>
        </authorList>
    </citation>
    <scope>NUCLEOTIDE SEQUENCE</scope>
</reference>
<evidence type="ECO:0000256" key="1">
    <source>
        <dbReference type="ARBA" id="ARBA00004163"/>
    </source>
</evidence>
<accession>A0A8D8ZK59</accession>
<evidence type="ECO:0000256" key="7">
    <source>
        <dbReference type="ARBA" id="ARBA00023054"/>
    </source>
</evidence>
<dbReference type="PANTHER" id="PTHR12825">
    <property type="entry name" value="BNIP1-RELATED"/>
    <property type="match status" value="1"/>
</dbReference>
<organism evidence="12">
    <name type="scientific">Cacopsylla melanoneura</name>
    <dbReference type="NCBI Taxonomy" id="428564"/>
    <lineage>
        <taxon>Eukaryota</taxon>
        <taxon>Metazoa</taxon>
        <taxon>Ecdysozoa</taxon>
        <taxon>Arthropoda</taxon>
        <taxon>Hexapoda</taxon>
        <taxon>Insecta</taxon>
        <taxon>Pterygota</taxon>
        <taxon>Neoptera</taxon>
        <taxon>Paraneoptera</taxon>
        <taxon>Hemiptera</taxon>
        <taxon>Sternorrhyncha</taxon>
        <taxon>Psylloidea</taxon>
        <taxon>Psyllidae</taxon>
        <taxon>Psyllinae</taxon>
        <taxon>Cacopsylla</taxon>
    </lineage>
</organism>
<dbReference type="EMBL" id="HBUF01173574">
    <property type="protein sequence ID" value="CAG6653426.1"/>
    <property type="molecule type" value="Transcribed_RNA"/>
</dbReference>
<evidence type="ECO:0000256" key="9">
    <source>
        <dbReference type="ARBA" id="ARBA00037934"/>
    </source>
</evidence>
<dbReference type="InterPro" id="IPR056173">
    <property type="entry name" value="Sec20_C"/>
</dbReference>
<evidence type="ECO:0000313" key="12">
    <source>
        <dbReference type="EMBL" id="CAG6748907.1"/>
    </source>
</evidence>
<evidence type="ECO:0000256" key="5">
    <source>
        <dbReference type="ARBA" id="ARBA00022892"/>
    </source>
</evidence>
<dbReference type="GO" id="GO:0005484">
    <property type="term" value="F:SNAP receptor activity"/>
    <property type="evidence" value="ECO:0007669"/>
    <property type="project" value="InterPro"/>
</dbReference>
<keyword evidence="7" id="KW-0175">Coiled coil</keyword>
<evidence type="ECO:0000256" key="4">
    <source>
        <dbReference type="ARBA" id="ARBA00022824"/>
    </source>
</evidence>
<dbReference type="GO" id="GO:0031201">
    <property type="term" value="C:SNARE complex"/>
    <property type="evidence" value="ECO:0007669"/>
    <property type="project" value="TreeGrafter"/>
</dbReference>
<keyword evidence="3 10" id="KW-0812">Transmembrane</keyword>
<dbReference type="GO" id="GO:0005789">
    <property type="term" value="C:endoplasmic reticulum membrane"/>
    <property type="evidence" value="ECO:0007669"/>
    <property type="project" value="UniProtKB-SubCell"/>
</dbReference>
<evidence type="ECO:0000256" key="6">
    <source>
        <dbReference type="ARBA" id="ARBA00022989"/>
    </source>
</evidence>
<comment type="subcellular location">
    <subcellularLocation>
        <location evidence="1">Endoplasmic reticulum membrane</location>
        <topology evidence="1">Single-pass type IV membrane protein</topology>
    </subcellularLocation>
</comment>
<keyword evidence="8 10" id="KW-0472">Membrane</keyword>
<evidence type="ECO:0000256" key="8">
    <source>
        <dbReference type="ARBA" id="ARBA00023136"/>
    </source>
</evidence>
<comment type="similarity">
    <text evidence="9">Belongs to the SEC20 family.</text>
</comment>
<dbReference type="GO" id="GO:0006890">
    <property type="term" value="P:retrograde vesicle-mediated transport, Golgi to endoplasmic reticulum"/>
    <property type="evidence" value="ECO:0007669"/>
    <property type="project" value="InterPro"/>
</dbReference>
<dbReference type="Pfam" id="PF03908">
    <property type="entry name" value="Sec20"/>
    <property type="match status" value="1"/>
</dbReference>
<evidence type="ECO:0000256" key="3">
    <source>
        <dbReference type="ARBA" id="ARBA00022692"/>
    </source>
</evidence>
<feature type="transmembrane region" description="Helical" evidence="10">
    <location>
        <begin position="204"/>
        <end position="221"/>
    </location>
</feature>
<evidence type="ECO:0000256" key="10">
    <source>
        <dbReference type="SAM" id="Phobius"/>
    </source>
</evidence>
<dbReference type="EMBL" id="HBUF01169525">
    <property type="protein sequence ID" value="CAG6651876.1"/>
    <property type="molecule type" value="Transcribed_RNA"/>
</dbReference>
<keyword evidence="5" id="KW-0931">ER-Golgi transport</keyword>
<protein>
    <submittedName>
        <fullName evidence="12">Vesicle transport protein SEC20</fullName>
    </submittedName>
</protein>
<evidence type="ECO:0000259" key="11">
    <source>
        <dbReference type="Pfam" id="PF03908"/>
    </source>
</evidence>
<feature type="domain" description="Sec20 C-terminal" evidence="11">
    <location>
        <begin position="136"/>
        <end position="224"/>
    </location>
</feature>
<dbReference type="EMBL" id="HBUF01521111">
    <property type="protein sequence ID" value="CAG6748907.1"/>
    <property type="molecule type" value="Transcribed_RNA"/>
</dbReference>
<keyword evidence="2" id="KW-0813">Transport</keyword>
<dbReference type="InterPro" id="IPR005606">
    <property type="entry name" value="Sec20"/>
</dbReference>
<dbReference type="AlphaFoldDB" id="A0A8D8ZK59"/>
<sequence>MSRNLIDSTIEEIVKSNLAVKAVIQDIYDCHGPMEALLEFNKVGREKLSLLRSLIDKLEKYAKEFADDDQCSILLEDVANQRDQLTFTLASFRKANAETAQKIEKTNKDDLFRQTNEETQLRFRQNKDKTNLMKMSKNVTEKLYQISQSLAESESQNADSFDLLIGSSNNITTINDELHFTNTAVTQSTKLLKKYDRRELTDKVLFGFVFIFFLACVFYVFQKRFF</sequence>
<name>A0A8D8ZK59_9HEMI</name>
<proteinExistence type="inferred from homology"/>
<evidence type="ECO:0000256" key="2">
    <source>
        <dbReference type="ARBA" id="ARBA00022448"/>
    </source>
</evidence>